<dbReference type="GO" id="GO:0004045">
    <property type="term" value="F:peptidyl-tRNA hydrolase activity"/>
    <property type="evidence" value="ECO:0007669"/>
    <property type="project" value="UniProtKB-UniRule"/>
</dbReference>
<dbReference type="PROSITE" id="PS01195">
    <property type="entry name" value="PEPT_TRNA_HYDROL_1"/>
    <property type="match status" value="1"/>
</dbReference>
<evidence type="ECO:0000256" key="2">
    <source>
        <dbReference type="ARBA" id="ARBA00022555"/>
    </source>
</evidence>
<keyword evidence="11" id="KW-1185">Reference proteome</keyword>
<dbReference type="GO" id="GO:0072344">
    <property type="term" value="P:rescue of stalled ribosome"/>
    <property type="evidence" value="ECO:0007669"/>
    <property type="project" value="UniProtKB-UniRule"/>
</dbReference>
<evidence type="ECO:0000256" key="1">
    <source>
        <dbReference type="ARBA" id="ARBA00013260"/>
    </source>
</evidence>
<evidence type="ECO:0000313" key="11">
    <source>
        <dbReference type="Proteomes" id="UP000055136"/>
    </source>
</evidence>
<dbReference type="GO" id="GO:0006515">
    <property type="term" value="P:protein quality control for misfolded or incompletely synthesized proteins"/>
    <property type="evidence" value="ECO:0007669"/>
    <property type="project" value="UniProtKB-UniRule"/>
</dbReference>
<comment type="subcellular location">
    <subcellularLocation>
        <location evidence="7">Cytoplasm</location>
    </subcellularLocation>
</comment>
<evidence type="ECO:0000256" key="6">
    <source>
        <dbReference type="ARBA" id="ARBA00050038"/>
    </source>
</evidence>
<dbReference type="PROSITE" id="PS01196">
    <property type="entry name" value="PEPT_TRNA_HYDROL_2"/>
    <property type="match status" value="1"/>
</dbReference>
<evidence type="ECO:0000256" key="7">
    <source>
        <dbReference type="HAMAP-Rule" id="MF_00083"/>
    </source>
</evidence>
<dbReference type="InterPro" id="IPR018171">
    <property type="entry name" value="Pept_tRNA_hydro_CS"/>
</dbReference>
<proteinExistence type="inferred from homology"/>
<dbReference type="FunFam" id="3.40.50.1470:FF:000001">
    <property type="entry name" value="Peptidyl-tRNA hydrolase"/>
    <property type="match status" value="1"/>
</dbReference>
<dbReference type="GO" id="GO:0005737">
    <property type="term" value="C:cytoplasm"/>
    <property type="evidence" value="ECO:0007669"/>
    <property type="project" value="UniProtKB-SubCell"/>
</dbReference>
<dbReference type="InterPro" id="IPR036416">
    <property type="entry name" value="Pept_tRNA_hydro_sf"/>
</dbReference>
<dbReference type="NCBIfam" id="TIGR00447">
    <property type="entry name" value="pth"/>
    <property type="match status" value="1"/>
</dbReference>
<dbReference type="Gene3D" id="3.40.50.1470">
    <property type="entry name" value="Peptidyl-tRNA hydrolase"/>
    <property type="match status" value="1"/>
</dbReference>
<keyword evidence="3 7" id="KW-0378">Hydrolase</keyword>
<dbReference type="GO" id="GO:0000049">
    <property type="term" value="F:tRNA binding"/>
    <property type="evidence" value="ECO:0007669"/>
    <property type="project" value="UniProtKB-UniRule"/>
</dbReference>
<evidence type="ECO:0000256" key="9">
    <source>
        <dbReference type="RuleBase" id="RU004320"/>
    </source>
</evidence>
<keyword evidence="7" id="KW-0963">Cytoplasm</keyword>
<gene>
    <name evidence="7" type="primary">pth</name>
    <name evidence="10" type="ORF">Tel_15210</name>
</gene>
<dbReference type="AlphaFoldDB" id="A0A0S2TGY1"/>
<feature type="site" description="Discriminates between blocked and unblocked aminoacyl-tRNA" evidence="7">
    <location>
        <position position="13"/>
    </location>
</feature>
<comment type="similarity">
    <text evidence="5 7 9">Belongs to the PTH family.</text>
</comment>
<feature type="binding site" evidence="7">
    <location>
        <position position="71"/>
    </location>
    <ligand>
        <name>tRNA</name>
        <dbReference type="ChEBI" id="CHEBI:17843"/>
    </ligand>
</feature>
<reference evidence="10" key="1">
    <citation type="submission" date="2015-10" db="EMBL/GenBank/DDBJ databases">
        <title>Description of Candidatus Tenderia electrophaga gen. nov, sp. nov., an Uncultivated Electroautotroph from a Biocathode Enrichment.</title>
        <authorList>
            <person name="Eddie B.J."/>
            <person name="Malanoski A.P."/>
            <person name="Wang Z."/>
            <person name="Hall R.J."/>
            <person name="Oh S.D."/>
            <person name="Heiner C."/>
            <person name="Lin B."/>
            <person name="Strycharz-Glaven S.M."/>
        </authorList>
    </citation>
    <scope>NUCLEOTIDE SEQUENCE [LARGE SCALE GENOMIC DNA]</scope>
    <source>
        <strain evidence="10">NRL1</strain>
    </source>
</reference>
<keyword evidence="4 7" id="KW-0694">RNA-binding</keyword>
<dbReference type="SUPFAM" id="SSF53178">
    <property type="entry name" value="Peptidyl-tRNA hydrolase-like"/>
    <property type="match status" value="1"/>
</dbReference>
<dbReference type="STRING" id="1748243.Tel_15210"/>
<comment type="catalytic activity">
    <reaction evidence="7 8">
        <text>an N-acyl-L-alpha-aminoacyl-tRNA + H2O = an N-acyl-L-amino acid + a tRNA + H(+)</text>
        <dbReference type="Rhea" id="RHEA:54448"/>
        <dbReference type="Rhea" id="RHEA-COMP:10123"/>
        <dbReference type="Rhea" id="RHEA-COMP:13883"/>
        <dbReference type="ChEBI" id="CHEBI:15377"/>
        <dbReference type="ChEBI" id="CHEBI:15378"/>
        <dbReference type="ChEBI" id="CHEBI:59874"/>
        <dbReference type="ChEBI" id="CHEBI:78442"/>
        <dbReference type="ChEBI" id="CHEBI:138191"/>
        <dbReference type="EC" id="3.1.1.29"/>
    </reaction>
</comment>
<evidence type="ECO:0000313" key="10">
    <source>
        <dbReference type="EMBL" id="ALP54386.1"/>
    </source>
</evidence>
<name>A0A0S2TGY1_9GAMM</name>
<dbReference type="CDD" id="cd00462">
    <property type="entry name" value="PTH"/>
    <property type="match status" value="1"/>
</dbReference>
<evidence type="ECO:0000256" key="8">
    <source>
        <dbReference type="RuleBase" id="RU000673"/>
    </source>
</evidence>
<dbReference type="Proteomes" id="UP000055136">
    <property type="component" value="Chromosome"/>
</dbReference>
<comment type="function">
    <text evidence="7">Hydrolyzes ribosome-free peptidyl-tRNAs (with 1 or more amino acids incorporated), which drop off the ribosome during protein synthesis, or as a result of ribosome stalling.</text>
</comment>
<dbReference type="PANTHER" id="PTHR17224:SF1">
    <property type="entry name" value="PEPTIDYL-TRNA HYDROLASE"/>
    <property type="match status" value="1"/>
</dbReference>
<comment type="function">
    <text evidence="7">Catalyzes the release of premature peptidyl moieties from peptidyl-tRNA molecules trapped in stalled 50S ribosomal subunits, and thus maintains levels of free tRNAs and 50S ribosomes.</text>
</comment>
<dbReference type="Pfam" id="PF01195">
    <property type="entry name" value="Pept_tRNA_hydro"/>
    <property type="match status" value="1"/>
</dbReference>
<accession>A0A0S2TGY1</accession>
<feature type="binding site" evidence="7">
    <location>
        <position position="117"/>
    </location>
    <ligand>
        <name>tRNA</name>
        <dbReference type="ChEBI" id="CHEBI:17843"/>
    </ligand>
</feature>
<evidence type="ECO:0000256" key="5">
    <source>
        <dbReference type="ARBA" id="ARBA00038063"/>
    </source>
</evidence>
<feature type="active site" description="Proton acceptor" evidence="7">
    <location>
        <position position="23"/>
    </location>
</feature>
<protein>
    <recommendedName>
        <fullName evidence="6 7">Peptidyl-tRNA hydrolase</fullName>
        <shortName evidence="7">Pth</shortName>
        <ecNumber evidence="1 7">3.1.1.29</ecNumber>
    </recommendedName>
</protein>
<dbReference type="EMBL" id="CP013099">
    <property type="protein sequence ID" value="ALP54386.1"/>
    <property type="molecule type" value="Genomic_DNA"/>
</dbReference>
<evidence type="ECO:0000256" key="3">
    <source>
        <dbReference type="ARBA" id="ARBA00022801"/>
    </source>
</evidence>
<organism evidence="10 11">
    <name type="scientific">Candidatus Tenderia electrophaga</name>
    <dbReference type="NCBI Taxonomy" id="1748243"/>
    <lineage>
        <taxon>Bacteria</taxon>
        <taxon>Pseudomonadati</taxon>
        <taxon>Pseudomonadota</taxon>
        <taxon>Gammaproteobacteria</taxon>
        <taxon>Candidatus Tenderiales</taxon>
        <taxon>Candidatus Tenderiaceae</taxon>
        <taxon>Candidatus Tenderia</taxon>
    </lineage>
</organism>
<feature type="binding site" evidence="7">
    <location>
        <position position="18"/>
    </location>
    <ligand>
        <name>tRNA</name>
        <dbReference type="ChEBI" id="CHEBI:17843"/>
    </ligand>
</feature>
<sequence length="193" mass="21028">MSAVVALIVGLGNPGPQYEATRHNAGFWFVEQVARQHGAQFRFEAKFHGELAKLSIAERDVWLLKPQTFMNRSGQSVAAVARFYKIPLEHILVVHDELDLPPGTARLKRGGGHGGHNGLRDIVAQMGGRDFMRLRIGIGHPGHSKQVSHYVLSRAAAEDQGLIEASIDAALAVLPQVVGGEFQKAMNTLHSDN</sequence>
<evidence type="ECO:0000256" key="4">
    <source>
        <dbReference type="ARBA" id="ARBA00022884"/>
    </source>
</evidence>
<dbReference type="KEGG" id="tee:Tel_15210"/>
<feature type="binding site" evidence="7">
    <location>
        <position position="69"/>
    </location>
    <ligand>
        <name>tRNA</name>
        <dbReference type="ChEBI" id="CHEBI:17843"/>
    </ligand>
</feature>
<dbReference type="EC" id="3.1.1.29" evidence="1 7"/>
<dbReference type="InterPro" id="IPR001328">
    <property type="entry name" value="Pept_tRNA_hydro"/>
</dbReference>
<dbReference type="PANTHER" id="PTHR17224">
    <property type="entry name" value="PEPTIDYL-TRNA HYDROLASE"/>
    <property type="match status" value="1"/>
</dbReference>
<keyword evidence="2 7" id="KW-0820">tRNA-binding</keyword>
<dbReference type="HAMAP" id="MF_00083">
    <property type="entry name" value="Pept_tRNA_hydro_bact"/>
    <property type="match status" value="1"/>
</dbReference>
<feature type="site" description="Stabilizes the basic form of H active site to accept a proton" evidence="7">
    <location>
        <position position="96"/>
    </location>
</feature>
<comment type="subunit">
    <text evidence="7">Monomer.</text>
</comment>